<name>E9HPS0_DAPPU</name>
<dbReference type="HOGENOM" id="CLU_840084_0_0_1"/>
<evidence type="ECO:0000313" key="1">
    <source>
        <dbReference type="EMBL" id="EFX66245.1"/>
    </source>
</evidence>
<accession>E9HPS0</accession>
<organism evidence="1 2">
    <name type="scientific">Daphnia pulex</name>
    <name type="common">Water flea</name>
    <dbReference type="NCBI Taxonomy" id="6669"/>
    <lineage>
        <taxon>Eukaryota</taxon>
        <taxon>Metazoa</taxon>
        <taxon>Ecdysozoa</taxon>
        <taxon>Arthropoda</taxon>
        <taxon>Crustacea</taxon>
        <taxon>Branchiopoda</taxon>
        <taxon>Diplostraca</taxon>
        <taxon>Cladocera</taxon>
        <taxon>Anomopoda</taxon>
        <taxon>Daphniidae</taxon>
        <taxon>Daphnia</taxon>
    </lineage>
</organism>
<evidence type="ECO:0000313" key="2">
    <source>
        <dbReference type="Proteomes" id="UP000000305"/>
    </source>
</evidence>
<reference evidence="1 2" key="1">
    <citation type="journal article" date="2011" name="Science">
        <title>The ecoresponsive genome of Daphnia pulex.</title>
        <authorList>
            <person name="Colbourne J.K."/>
            <person name="Pfrender M.E."/>
            <person name="Gilbert D."/>
            <person name="Thomas W.K."/>
            <person name="Tucker A."/>
            <person name="Oakley T.H."/>
            <person name="Tokishita S."/>
            <person name="Aerts A."/>
            <person name="Arnold G.J."/>
            <person name="Basu M.K."/>
            <person name="Bauer D.J."/>
            <person name="Caceres C.E."/>
            <person name="Carmel L."/>
            <person name="Casola C."/>
            <person name="Choi J.H."/>
            <person name="Detter J.C."/>
            <person name="Dong Q."/>
            <person name="Dusheyko S."/>
            <person name="Eads B.D."/>
            <person name="Frohlich T."/>
            <person name="Geiler-Samerotte K.A."/>
            <person name="Gerlach D."/>
            <person name="Hatcher P."/>
            <person name="Jogdeo S."/>
            <person name="Krijgsveld J."/>
            <person name="Kriventseva E.V."/>
            <person name="Kultz D."/>
            <person name="Laforsch C."/>
            <person name="Lindquist E."/>
            <person name="Lopez J."/>
            <person name="Manak J.R."/>
            <person name="Muller J."/>
            <person name="Pangilinan J."/>
            <person name="Patwardhan R.P."/>
            <person name="Pitluck S."/>
            <person name="Pritham E.J."/>
            <person name="Rechtsteiner A."/>
            <person name="Rho M."/>
            <person name="Rogozin I.B."/>
            <person name="Sakarya O."/>
            <person name="Salamov A."/>
            <person name="Schaack S."/>
            <person name="Shapiro H."/>
            <person name="Shiga Y."/>
            <person name="Skalitzky C."/>
            <person name="Smith Z."/>
            <person name="Souvorov A."/>
            <person name="Sung W."/>
            <person name="Tang Z."/>
            <person name="Tsuchiya D."/>
            <person name="Tu H."/>
            <person name="Vos H."/>
            <person name="Wang M."/>
            <person name="Wolf Y.I."/>
            <person name="Yamagata H."/>
            <person name="Yamada T."/>
            <person name="Ye Y."/>
            <person name="Shaw J.R."/>
            <person name="Andrews J."/>
            <person name="Crease T.J."/>
            <person name="Tang H."/>
            <person name="Lucas S.M."/>
            <person name="Robertson H.M."/>
            <person name="Bork P."/>
            <person name="Koonin E.V."/>
            <person name="Zdobnov E.M."/>
            <person name="Grigoriev I.V."/>
            <person name="Lynch M."/>
            <person name="Boore J.L."/>
        </authorList>
    </citation>
    <scope>NUCLEOTIDE SEQUENCE [LARGE SCALE GENOMIC DNA]</scope>
</reference>
<sequence>MSTNPANVAAFYTTCNNLPISLAAPAGEAPSKSADPVDPSAALEAVANRLVNDLASRLEKIVIGKSEGVSGRPRMASKTDLIVREEKLVPVSQPKTAEAFTPGTTPEKKSMKSVRFGEVRVKVFDRKKAVVESKVSEHVYQCGDEEEPWDITDELIASFQEEGRCKKRGGQSAKILRRTTIPVDSLKFVACRVGSKQTGTVLVRPIRCSLPGKEFCVPSCLVSIEKGIVSVPVLNLSTGTLHLKARDWLTKIECAYDAQVQLVEDQESLKDEEKEKTSNESLMCTAVHWKERLDAIKEEIQLGSGLNEEQRRRVLNVVSKHLKCFPSDGLY</sequence>
<dbReference type="Proteomes" id="UP000000305">
    <property type="component" value="Unassembled WGS sequence"/>
</dbReference>
<dbReference type="KEGG" id="dpx:DAPPUDRAFT_332357"/>
<dbReference type="EMBL" id="GL732710">
    <property type="protein sequence ID" value="EFX66245.1"/>
    <property type="molecule type" value="Genomic_DNA"/>
</dbReference>
<dbReference type="OrthoDB" id="6364216at2759"/>
<keyword evidence="2" id="KW-1185">Reference proteome</keyword>
<dbReference type="InParanoid" id="E9HPS0"/>
<dbReference type="AlphaFoldDB" id="E9HPS0"/>
<gene>
    <name evidence="1" type="ORF">DAPPUDRAFT_332357</name>
</gene>
<dbReference type="PhylomeDB" id="E9HPS0"/>
<protein>
    <submittedName>
        <fullName evidence="1">Uncharacterized protein</fullName>
    </submittedName>
</protein>
<proteinExistence type="predicted"/>